<protein>
    <submittedName>
        <fullName evidence="3">Uncharacterized protein LOC116306541</fullName>
    </submittedName>
</protein>
<accession>A0A6P8IZ64</accession>
<evidence type="ECO:0000313" key="3">
    <source>
        <dbReference type="RefSeq" id="XP_031572482.1"/>
    </source>
</evidence>
<evidence type="ECO:0000256" key="1">
    <source>
        <dbReference type="SAM" id="MobiDB-lite"/>
    </source>
</evidence>
<sequence>MNETDNGWDEVESLMSMSDATIYSSTQNDAVSIADSQDIDNESGSVQDNEMVVIKEDNDEYEKHGEQQDRRRPHNQKSTKGLNHGTKIPELQELKGLSLSSTDEVKTIKNENINDDLQNSNDIDSPGEKSSEEEKLEPDNLEPEEMLDGGAEELPFVRSVKYLEKHEIFRLFQGLAADIVYRRPHNPLQFIVDKLEKEKQERNTAEDTNTNEDGQSS</sequence>
<dbReference type="AlphaFoldDB" id="A0A6P8IZ64"/>
<dbReference type="OrthoDB" id="522106at2759"/>
<feature type="region of interest" description="Disordered" evidence="1">
    <location>
        <begin position="33"/>
        <end position="150"/>
    </location>
</feature>
<dbReference type="CDD" id="cd22975">
    <property type="entry name" value="DD_TEX55"/>
    <property type="match status" value="1"/>
</dbReference>
<proteinExistence type="predicted"/>
<dbReference type="SUPFAM" id="SSF47391">
    <property type="entry name" value="Dimerization-anchoring domain of cAMP-dependent PK regulatory subunit"/>
    <property type="match status" value="1"/>
</dbReference>
<reference evidence="3" key="1">
    <citation type="submission" date="2025-08" db="UniProtKB">
        <authorList>
            <consortium name="RefSeq"/>
        </authorList>
    </citation>
    <scope>IDENTIFICATION</scope>
    <source>
        <tissue evidence="3">Tentacle</tissue>
    </source>
</reference>
<gene>
    <name evidence="3" type="primary">LOC116306541</name>
</gene>
<organism evidence="2 3">
    <name type="scientific">Actinia tenebrosa</name>
    <name type="common">Australian red waratah sea anemone</name>
    <dbReference type="NCBI Taxonomy" id="6105"/>
    <lineage>
        <taxon>Eukaryota</taxon>
        <taxon>Metazoa</taxon>
        <taxon>Cnidaria</taxon>
        <taxon>Anthozoa</taxon>
        <taxon>Hexacorallia</taxon>
        <taxon>Actiniaria</taxon>
        <taxon>Actiniidae</taxon>
        <taxon>Actinia</taxon>
    </lineage>
</organism>
<feature type="compositionally biased region" description="Basic and acidic residues" evidence="1">
    <location>
        <begin position="53"/>
        <end position="70"/>
    </location>
</feature>
<dbReference type="Pfam" id="PF17819">
    <property type="entry name" value="Tex55"/>
    <property type="match status" value="1"/>
</dbReference>
<dbReference type="InterPro" id="IPR040760">
    <property type="entry name" value="Tex55"/>
</dbReference>
<dbReference type="GeneID" id="116306541"/>
<dbReference type="RefSeq" id="XP_031572482.1">
    <property type="nucleotide sequence ID" value="XM_031716622.1"/>
</dbReference>
<name>A0A6P8IZ64_ACTTE</name>
<dbReference type="Proteomes" id="UP000515163">
    <property type="component" value="Unplaced"/>
</dbReference>
<evidence type="ECO:0000313" key="2">
    <source>
        <dbReference type="Proteomes" id="UP000515163"/>
    </source>
</evidence>
<feature type="compositionally biased region" description="Acidic residues" evidence="1">
    <location>
        <begin position="134"/>
        <end position="150"/>
    </location>
</feature>
<keyword evidence="2" id="KW-1185">Reference proteome</keyword>
<dbReference type="InterPro" id="IPR048377">
    <property type="entry name" value="TEX55_DD"/>
</dbReference>
<dbReference type="InParanoid" id="A0A6P8IZ64"/>
<dbReference type="KEGG" id="aten:116306541"/>